<gene>
    <name evidence="1" type="ORF">SVIM_LOCUS457604</name>
</gene>
<sequence length="222" mass="25279">MRLPLKFHSFLPTRSKKRTRNQPFYNPNKTEEHFERLPPSSLELTRPRGLSHPLITIFSAPTAPGSDQTLAIRSWLALSPQITVVLFTQHPSFASAFGSRVLVDSTIDFTFLGTPFFHSMLEKSRVYTTDITVFVDPRTVLVPDLISTLNYAYELDRDWLLVASLRNVSYFPFRLDDAGEHWLREDGQRVRLAGDAWSSLAVESLRGGQNAYGLEQQKSTFT</sequence>
<reference evidence="1" key="1">
    <citation type="submission" date="2019-03" db="EMBL/GenBank/DDBJ databases">
        <authorList>
            <person name="Mank J."/>
            <person name="Almeida P."/>
        </authorList>
    </citation>
    <scope>NUCLEOTIDE SEQUENCE</scope>
    <source>
        <strain evidence="1">78183</strain>
    </source>
</reference>
<proteinExistence type="predicted"/>
<accession>A0A6N2N9H6</accession>
<dbReference type="PANTHER" id="PTHR47483:SF1">
    <property type="entry name" value="BETA-ARABINOFURANOSYLTRANSFERASE RAY1"/>
    <property type="match status" value="1"/>
</dbReference>
<dbReference type="AlphaFoldDB" id="A0A6N2N9H6"/>
<protein>
    <submittedName>
        <fullName evidence="1">Uncharacterized protein</fullName>
    </submittedName>
</protein>
<organism evidence="1">
    <name type="scientific">Salix viminalis</name>
    <name type="common">Common osier</name>
    <name type="synonym">Basket willow</name>
    <dbReference type="NCBI Taxonomy" id="40686"/>
    <lineage>
        <taxon>Eukaryota</taxon>
        <taxon>Viridiplantae</taxon>
        <taxon>Streptophyta</taxon>
        <taxon>Embryophyta</taxon>
        <taxon>Tracheophyta</taxon>
        <taxon>Spermatophyta</taxon>
        <taxon>Magnoliopsida</taxon>
        <taxon>eudicotyledons</taxon>
        <taxon>Gunneridae</taxon>
        <taxon>Pentapetalae</taxon>
        <taxon>rosids</taxon>
        <taxon>fabids</taxon>
        <taxon>Malpighiales</taxon>
        <taxon>Salicaceae</taxon>
        <taxon>Saliceae</taxon>
        <taxon>Salix</taxon>
    </lineage>
</organism>
<evidence type="ECO:0000313" key="1">
    <source>
        <dbReference type="EMBL" id="VFU61210.1"/>
    </source>
</evidence>
<dbReference type="PANTHER" id="PTHR47483">
    <property type="entry name" value="BETA-ARABINOFURANOSYLTRANSFERASE RAY1"/>
    <property type="match status" value="1"/>
</dbReference>
<dbReference type="EMBL" id="CAADRP010002107">
    <property type="protein sequence ID" value="VFU61210.1"/>
    <property type="molecule type" value="Genomic_DNA"/>
</dbReference>
<dbReference type="GO" id="GO:0016757">
    <property type="term" value="F:glycosyltransferase activity"/>
    <property type="evidence" value="ECO:0007669"/>
    <property type="project" value="InterPro"/>
</dbReference>
<name>A0A6N2N9H6_SALVM</name>
<dbReference type="InterPro" id="IPR044575">
    <property type="entry name" value="RAY1-like"/>
</dbReference>